<comment type="caution">
    <text evidence="1">The sequence shown here is derived from an EMBL/GenBank/DDBJ whole genome shotgun (WGS) entry which is preliminary data.</text>
</comment>
<accession>A0ACB8XFY5</accession>
<protein>
    <submittedName>
        <fullName evidence="1">Uncharacterized protein</fullName>
    </submittedName>
</protein>
<gene>
    <name evidence="1" type="ORF">L6452_43868</name>
</gene>
<organism evidence="1 2">
    <name type="scientific">Arctium lappa</name>
    <name type="common">Greater burdock</name>
    <name type="synonym">Lappa major</name>
    <dbReference type="NCBI Taxonomy" id="4217"/>
    <lineage>
        <taxon>Eukaryota</taxon>
        <taxon>Viridiplantae</taxon>
        <taxon>Streptophyta</taxon>
        <taxon>Embryophyta</taxon>
        <taxon>Tracheophyta</taxon>
        <taxon>Spermatophyta</taxon>
        <taxon>Magnoliopsida</taxon>
        <taxon>eudicotyledons</taxon>
        <taxon>Gunneridae</taxon>
        <taxon>Pentapetalae</taxon>
        <taxon>asterids</taxon>
        <taxon>campanulids</taxon>
        <taxon>Asterales</taxon>
        <taxon>Asteraceae</taxon>
        <taxon>Carduoideae</taxon>
        <taxon>Cardueae</taxon>
        <taxon>Arctiinae</taxon>
        <taxon>Arctium</taxon>
    </lineage>
</organism>
<reference evidence="2" key="1">
    <citation type="journal article" date="2022" name="Mol. Ecol. Resour.">
        <title>The genomes of chicory, endive, great burdock and yacon provide insights into Asteraceae palaeo-polyploidization history and plant inulin production.</title>
        <authorList>
            <person name="Fan W."/>
            <person name="Wang S."/>
            <person name="Wang H."/>
            <person name="Wang A."/>
            <person name="Jiang F."/>
            <person name="Liu H."/>
            <person name="Zhao H."/>
            <person name="Xu D."/>
            <person name="Zhang Y."/>
        </authorList>
    </citation>
    <scope>NUCLEOTIDE SEQUENCE [LARGE SCALE GENOMIC DNA]</scope>
    <source>
        <strain evidence="2">cv. Niubang</strain>
    </source>
</reference>
<reference evidence="1 2" key="2">
    <citation type="journal article" date="2022" name="Mol. Ecol. Resour.">
        <title>The genomes of chicory, endive, great burdock and yacon provide insights into Asteraceae paleo-polyploidization history and plant inulin production.</title>
        <authorList>
            <person name="Fan W."/>
            <person name="Wang S."/>
            <person name="Wang H."/>
            <person name="Wang A."/>
            <person name="Jiang F."/>
            <person name="Liu H."/>
            <person name="Zhao H."/>
            <person name="Xu D."/>
            <person name="Zhang Y."/>
        </authorList>
    </citation>
    <scope>NUCLEOTIDE SEQUENCE [LARGE SCALE GENOMIC DNA]</scope>
    <source>
        <strain evidence="2">cv. Niubang</strain>
    </source>
</reference>
<name>A0ACB8XFY5_ARCLA</name>
<keyword evidence="2" id="KW-1185">Reference proteome</keyword>
<evidence type="ECO:0000313" key="1">
    <source>
        <dbReference type="EMBL" id="KAI3665244.1"/>
    </source>
</evidence>
<evidence type="ECO:0000313" key="2">
    <source>
        <dbReference type="Proteomes" id="UP001055879"/>
    </source>
</evidence>
<proteinExistence type="predicted"/>
<dbReference type="EMBL" id="CM042064">
    <property type="protein sequence ID" value="KAI3665244.1"/>
    <property type="molecule type" value="Genomic_DNA"/>
</dbReference>
<sequence length="783" mass="87315">MLVYKIERGSQTNLERTSESEASEEDSEASEEDSEASEENSLAFESVSKRLLRVVTAKSKPIVGSLSVRECEPLILFDAMSWAIDLGFTWVLFKTDAKVVAGISHFPKFLILSCLSRSLLRRIVVDSFAGSRTLVARRPLPRFLAFGDSSPARRLLACYRAAVLFSLSLPEKPQFELSTFNLSSSSIVIILRKRDGSVCCVDCGKVVSQDIYTEDATFVKDSAGGAHLAGNLVRMENACAESHRRTLEKGNVVIYELIDKYGISNVSHATKYYQIAVERGFTKGRRTGQVAAACLYVACREKEKPFLLIEFSSELGVSVYELGTVYLQLCKLLSLQDHPFVQKPVDPSLFMHRYTSGLIKGDGNKKVLNTALHLAVSMKRDWMQTGRKPSGICAAAIYVSSVLHGYNFSRADVVKAVHICEATLTKRLIEFENTKAGSLTIEEFTENALDFEKEMQSCKQSVKDVKMPGLTEVVCQHKSNAVQSGFGLCRKCYMDFCGGLDGSEPPAFQRAETERLAKESVQMSTESTYGIEAHQKTKDIDNGTRHNIQPKENLKTTEVQFTSSTPEKLDKISDTVDTSERLEDVPDTVDETDTLSEIDDVEVNCYINNEKEIYYKKIIWEGMNKEYMQEQAAKEAAAAAARKLYTGTPEEIREAQAMAAAAAKLVASKRENDKRKRALEAKNAKPAQTAAEAAGQLFTKKKLSSKINYDVLNTLFDDEPSPKKKRSDDGDTKGKESDKKHNESSNDVGEEEDLDYDDGETEWNYDNEQGMNGYGYDDYDNEY</sequence>
<dbReference type="Proteomes" id="UP001055879">
    <property type="component" value="Linkage Group LG18"/>
</dbReference>